<reference evidence="2" key="1">
    <citation type="submission" date="2019-01" db="EMBL/GenBank/DDBJ databases">
        <title>Draft genome sequences of three monokaryotic isolates of the white-rot basidiomycete fungus Dichomitus squalens.</title>
        <authorList>
            <consortium name="DOE Joint Genome Institute"/>
            <person name="Lopez S.C."/>
            <person name="Andreopoulos B."/>
            <person name="Pangilinan J."/>
            <person name="Lipzen A."/>
            <person name="Riley R."/>
            <person name="Ahrendt S."/>
            <person name="Ng V."/>
            <person name="Barry K."/>
            <person name="Daum C."/>
            <person name="Grigoriev I.V."/>
            <person name="Hilden K.S."/>
            <person name="Makela M.R."/>
            <person name="de Vries R.P."/>
        </authorList>
    </citation>
    <scope>NUCLEOTIDE SEQUENCE [LARGE SCALE GENOMIC DNA]</scope>
    <source>
        <strain evidence="2">OM18370.1</strain>
    </source>
</reference>
<sequence length="337" mass="36731">MSYPKSAGYADTNRDYESPAGAPPAYNNPVYNNNPFLEEHRSPDPYPPRQQPSPYTNQPPQFPTYSSQSPASSPPEPLSAYTSITKRTPPPLPSRPSAFPPFETFTVYALGYRLADGFPTDLPLAYEQLHPLSSHDVIRDDWARFLLDVNGIARTSSEERLRENFHAEPSRNANPMLMPARGGLVRGLLGAAIEGASSRMGGGSGAKAAQEPISRLLADWNRNYWNRRQIEVSLVLKDVSDSGLSAMPGRGGLLGGLGGGGRRQARKEKRQERSAFKQDIIADVHSMFSSSQASTYRASADQARYGSKPGWCLIFHYTGPAGVGFAGGNESGWATRP</sequence>
<organism evidence="2">
    <name type="scientific">Dichomitus squalens</name>
    <dbReference type="NCBI Taxonomy" id="114155"/>
    <lineage>
        <taxon>Eukaryota</taxon>
        <taxon>Fungi</taxon>
        <taxon>Dikarya</taxon>
        <taxon>Basidiomycota</taxon>
        <taxon>Agaricomycotina</taxon>
        <taxon>Agaricomycetes</taxon>
        <taxon>Polyporales</taxon>
        <taxon>Polyporaceae</taxon>
        <taxon>Dichomitus</taxon>
    </lineage>
</organism>
<dbReference type="OrthoDB" id="5314275at2759"/>
<feature type="compositionally biased region" description="Low complexity" evidence="1">
    <location>
        <begin position="19"/>
        <end position="35"/>
    </location>
</feature>
<dbReference type="AlphaFoldDB" id="A0A4Q9MQZ2"/>
<proteinExistence type="predicted"/>
<feature type="compositionally biased region" description="Gly residues" evidence="1">
    <location>
        <begin position="250"/>
        <end position="262"/>
    </location>
</feature>
<dbReference type="EMBL" id="ML143413">
    <property type="protein sequence ID" value="TBU29468.1"/>
    <property type="molecule type" value="Genomic_DNA"/>
</dbReference>
<protein>
    <submittedName>
        <fullName evidence="2">Uncharacterized protein</fullName>
    </submittedName>
</protein>
<feature type="region of interest" description="Disordered" evidence="1">
    <location>
        <begin position="1"/>
        <end position="98"/>
    </location>
</feature>
<accession>A0A4Q9MQZ2</accession>
<name>A0A4Q9MQZ2_9APHY</name>
<dbReference type="Proteomes" id="UP000292957">
    <property type="component" value="Unassembled WGS sequence"/>
</dbReference>
<evidence type="ECO:0000256" key="1">
    <source>
        <dbReference type="SAM" id="MobiDB-lite"/>
    </source>
</evidence>
<feature type="region of interest" description="Disordered" evidence="1">
    <location>
        <begin position="250"/>
        <end position="274"/>
    </location>
</feature>
<dbReference type="InterPro" id="IPR028018">
    <property type="entry name" value="DUF4646"/>
</dbReference>
<gene>
    <name evidence="2" type="ORF">BD311DRAFT_777591</name>
</gene>
<dbReference type="Pfam" id="PF15496">
    <property type="entry name" value="DUF4646"/>
    <property type="match status" value="1"/>
</dbReference>
<evidence type="ECO:0000313" key="2">
    <source>
        <dbReference type="EMBL" id="TBU29468.1"/>
    </source>
</evidence>